<feature type="compositionally biased region" description="Basic and acidic residues" evidence="9">
    <location>
        <begin position="613"/>
        <end position="630"/>
    </location>
</feature>
<dbReference type="InterPro" id="IPR011016">
    <property type="entry name" value="Znf_RING-CH"/>
</dbReference>
<dbReference type="SUPFAM" id="SSF57850">
    <property type="entry name" value="RING/U-box"/>
    <property type="match status" value="1"/>
</dbReference>
<feature type="compositionally biased region" description="Polar residues" evidence="9">
    <location>
        <begin position="137"/>
        <end position="148"/>
    </location>
</feature>
<evidence type="ECO:0000256" key="2">
    <source>
        <dbReference type="ARBA" id="ARBA00004906"/>
    </source>
</evidence>
<dbReference type="RefSeq" id="XP_042192260.1">
    <property type="nucleotide sequence ID" value="XM_042336326.1"/>
</dbReference>
<dbReference type="RefSeq" id="XP_042192261.1">
    <property type="nucleotide sequence ID" value="XM_042336327.1"/>
</dbReference>
<dbReference type="EC" id="2.3.2.27" evidence="3"/>
<gene>
    <name evidence="11" type="primary">marchf7</name>
</gene>
<reference evidence="11" key="4">
    <citation type="submission" date="2025-08" db="UniProtKB">
        <authorList>
            <consortium name="Ensembl"/>
        </authorList>
    </citation>
    <scope>IDENTIFICATION</scope>
</reference>
<feature type="compositionally biased region" description="Polar residues" evidence="9">
    <location>
        <begin position="354"/>
        <end position="367"/>
    </location>
</feature>
<keyword evidence="12" id="KW-1185">Reference proteome</keyword>
<dbReference type="GO" id="GO:0061630">
    <property type="term" value="F:ubiquitin protein ligase activity"/>
    <property type="evidence" value="ECO:0007669"/>
    <property type="project" value="UniProtKB-EC"/>
</dbReference>
<dbReference type="RefSeq" id="XP_007888011.1">
    <property type="nucleotide sequence ID" value="XM_007889820.2"/>
</dbReference>
<feature type="region of interest" description="Disordered" evidence="9">
    <location>
        <begin position="1"/>
        <end position="48"/>
    </location>
</feature>
<dbReference type="RefSeq" id="XP_007888012.1">
    <property type="nucleotide sequence ID" value="XM_007889821.1"/>
</dbReference>
<feature type="region of interest" description="Disordered" evidence="9">
    <location>
        <begin position="259"/>
        <end position="466"/>
    </location>
</feature>
<keyword evidence="7" id="KW-0833">Ubl conjugation pathway</keyword>
<dbReference type="CTD" id="64844"/>
<dbReference type="PANTHER" id="PTHR14471">
    <property type="entry name" value="MARCH7/10 E3 UBIQUITIN PROTEIN LIGASE FAMILY MEMBER"/>
    <property type="match status" value="1"/>
</dbReference>
<dbReference type="CDD" id="cd16812">
    <property type="entry name" value="RING_CH-C4HC3_MARCH7"/>
    <property type="match status" value="1"/>
</dbReference>
<feature type="compositionally biased region" description="Polar residues" evidence="9">
    <location>
        <begin position="328"/>
        <end position="342"/>
    </location>
</feature>
<organism evidence="11 12">
    <name type="scientific">Callorhinchus milii</name>
    <name type="common">Ghost shark</name>
    <dbReference type="NCBI Taxonomy" id="7868"/>
    <lineage>
        <taxon>Eukaryota</taxon>
        <taxon>Metazoa</taxon>
        <taxon>Chordata</taxon>
        <taxon>Craniata</taxon>
        <taxon>Vertebrata</taxon>
        <taxon>Chondrichthyes</taxon>
        <taxon>Holocephali</taxon>
        <taxon>Chimaeriformes</taxon>
        <taxon>Callorhinchidae</taxon>
        <taxon>Callorhinchus</taxon>
    </lineage>
</organism>
<evidence type="ECO:0000256" key="5">
    <source>
        <dbReference type="ARBA" id="ARBA00022723"/>
    </source>
</evidence>
<reference evidence="12" key="1">
    <citation type="journal article" date="2006" name="Science">
        <title>Ancient noncoding elements conserved in the human genome.</title>
        <authorList>
            <person name="Venkatesh B."/>
            <person name="Kirkness E.F."/>
            <person name="Loh Y.H."/>
            <person name="Halpern A.L."/>
            <person name="Lee A.P."/>
            <person name="Johnson J."/>
            <person name="Dandona N."/>
            <person name="Viswanathan L.D."/>
            <person name="Tay A."/>
            <person name="Venter J.C."/>
            <person name="Strausberg R.L."/>
            <person name="Brenner S."/>
        </authorList>
    </citation>
    <scope>NUCLEOTIDE SEQUENCE [LARGE SCALE GENOMIC DNA]</scope>
</reference>
<evidence type="ECO:0000256" key="9">
    <source>
        <dbReference type="SAM" id="MobiDB-lite"/>
    </source>
</evidence>
<keyword evidence="4" id="KW-0808">Transferase</keyword>
<evidence type="ECO:0000313" key="12">
    <source>
        <dbReference type="Proteomes" id="UP000314986"/>
    </source>
</evidence>
<evidence type="ECO:0000256" key="1">
    <source>
        <dbReference type="ARBA" id="ARBA00000900"/>
    </source>
</evidence>
<feature type="compositionally biased region" description="Polar residues" evidence="9">
    <location>
        <begin position="189"/>
        <end position="198"/>
    </location>
</feature>
<feature type="domain" description="RING-CH-type" evidence="10">
    <location>
        <begin position="642"/>
        <end position="712"/>
    </location>
</feature>
<dbReference type="Proteomes" id="UP000314986">
    <property type="component" value="Unassembled WGS sequence"/>
</dbReference>
<name>A0A4W3H9R7_CALMI</name>
<dbReference type="Ensembl" id="ENSCMIT00000012199.1">
    <property type="protein sequence ID" value="ENSCMIP00000011912.1"/>
    <property type="gene ID" value="ENSCMIG00000006144.1"/>
</dbReference>
<evidence type="ECO:0000256" key="7">
    <source>
        <dbReference type="ARBA" id="ARBA00022786"/>
    </source>
</evidence>
<dbReference type="RefSeq" id="XP_007888013.1">
    <property type="nucleotide sequence ID" value="XM_007889822.2"/>
</dbReference>
<evidence type="ECO:0000256" key="4">
    <source>
        <dbReference type="ARBA" id="ARBA00022679"/>
    </source>
</evidence>
<dbReference type="GeneID" id="103176357"/>
<dbReference type="Gene3D" id="3.30.40.10">
    <property type="entry name" value="Zinc/RING finger domain, C3HC4 (zinc finger)"/>
    <property type="match status" value="1"/>
</dbReference>
<evidence type="ECO:0000256" key="6">
    <source>
        <dbReference type="ARBA" id="ARBA00022771"/>
    </source>
</evidence>
<feature type="region of interest" description="Disordered" evidence="9">
    <location>
        <begin position="189"/>
        <end position="227"/>
    </location>
</feature>
<reference evidence="12" key="2">
    <citation type="journal article" date="2007" name="PLoS Biol.">
        <title>Survey sequencing and comparative analysis of the elephant shark (Callorhinchus milii) genome.</title>
        <authorList>
            <person name="Venkatesh B."/>
            <person name="Kirkness E.F."/>
            <person name="Loh Y.H."/>
            <person name="Halpern A.L."/>
            <person name="Lee A.P."/>
            <person name="Johnson J."/>
            <person name="Dandona N."/>
            <person name="Viswanathan L.D."/>
            <person name="Tay A."/>
            <person name="Venter J.C."/>
            <person name="Strausberg R.L."/>
            <person name="Brenner S."/>
        </authorList>
    </citation>
    <scope>NUCLEOTIDE SEQUENCE [LARGE SCALE GENOMIC DNA]</scope>
</reference>
<dbReference type="SMART" id="SM00744">
    <property type="entry name" value="RINGv"/>
    <property type="match status" value="1"/>
</dbReference>
<keyword evidence="6" id="KW-0863">Zinc-finger</keyword>
<keyword evidence="5" id="KW-0479">Metal-binding</keyword>
<feature type="compositionally biased region" description="Polar residues" evidence="9">
    <location>
        <begin position="259"/>
        <end position="277"/>
    </location>
</feature>
<dbReference type="RefSeq" id="XP_042192262.1">
    <property type="nucleotide sequence ID" value="XM_042336328.1"/>
</dbReference>
<dbReference type="PANTHER" id="PTHR14471:SF5">
    <property type="entry name" value="E3 UBIQUITIN-PROTEIN LIGASE MARCHF10-RELATED"/>
    <property type="match status" value="1"/>
</dbReference>
<feature type="compositionally biased region" description="Basic and acidic residues" evidence="9">
    <location>
        <begin position="368"/>
        <end position="382"/>
    </location>
</feature>
<feature type="region of interest" description="Disordered" evidence="9">
    <location>
        <begin position="543"/>
        <end position="566"/>
    </location>
</feature>
<feature type="region of interest" description="Disordered" evidence="9">
    <location>
        <begin position="782"/>
        <end position="806"/>
    </location>
</feature>
<dbReference type="InParanoid" id="A0A4W3H9R7"/>
<comment type="catalytic activity">
    <reaction evidence="1">
        <text>S-ubiquitinyl-[E2 ubiquitin-conjugating enzyme]-L-cysteine + [acceptor protein]-L-lysine = [E2 ubiquitin-conjugating enzyme]-L-cysteine + N(6)-ubiquitinyl-[acceptor protein]-L-lysine.</text>
        <dbReference type="EC" id="2.3.2.27"/>
    </reaction>
</comment>
<dbReference type="RefSeq" id="XP_007888014.1">
    <property type="nucleotide sequence ID" value="XM_007889823.2"/>
</dbReference>
<feature type="compositionally biased region" description="Acidic residues" evidence="9">
    <location>
        <begin position="783"/>
        <end position="795"/>
    </location>
</feature>
<feature type="region of interest" description="Disordered" evidence="9">
    <location>
        <begin position="127"/>
        <end position="164"/>
    </location>
</feature>
<evidence type="ECO:0000313" key="11">
    <source>
        <dbReference type="Ensembl" id="ENSCMIP00000011912.1"/>
    </source>
</evidence>
<feature type="compositionally biased region" description="Low complexity" evidence="9">
    <location>
        <begin position="543"/>
        <end position="563"/>
    </location>
</feature>
<comment type="pathway">
    <text evidence="2">Protein modification; protein ubiquitination.</text>
</comment>
<dbReference type="OMA" id="VTICELC"/>
<evidence type="ECO:0000259" key="10">
    <source>
        <dbReference type="PROSITE" id="PS51292"/>
    </source>
</evidence>
<keyword evidence="8" id="KW-0862">Zinc</keyword>
<feature type="compositionally biased region" description="Low complexity" evidence="9">
    <location>
        <begin position="11"/>
        <end position="25"/>
    </location>
</feature>
<reference evidence="11" key="5">
    <citation type="submission" date="2025-09" db="UniProtKB">
        <authorList>
            <consortium name="Ensembl"/>
        </authorList>
    </citation>
    <scope>IDENTIFICATION</scope>
</reference>
<dbReference type="InterPro" id="IPR013083">
    <property type="entry name" value="Znf_RING/FYVE/PHD"/>
</dbReference>
<dbReference type="Pfam" id="PF12906">
    <property type="entry name" value="RINGv"/>
    <property type="match status" value="1"/>
</dbReference>
<evidence type="ECO:0000256" key="3">
    <source>
        <dbReference type="ARBA" id="ARBA00012483"/>
    </source>
</evidence>
<dbReference type="InterPro" id="IPR052297">
    <property type="entry name" value="RING-CH-type_E3_ubiq-ligase"/>
</dbReference>
<dbReference type="AlphaFoldDB" id="A0A4W3H9R7"/>
<dbReference type="KEGG" id="cmk:103176357"/>
<feature type="region of interest" description="Disordered" evidence="9">
    <location>
        <begin position="605"/>
        <end position="630"/>
    </location>
</feature>
<accession>A0A4W3H9R7</accession>
<sequence length="806" mass="88630">MDPKPSRIARRVPVVAPSPLAASSSGTRRLYESRENGLPDSFGTRDTSKKLEAEFQSTRLHQNSHQDFNISDSEHSEHLLKLSAAASTHSSRAYERPWSVGLSGSRGRMSSTTETCCLSTPLPLPSSLYNETERLPGTSTRLTQSQISDSKRPKLASTCPPSNSNNCLSNNPDSVWRCSQFPRSSTLQFSSASTTGSINEGIEMERPKSSVGDCSYRNSSSSSSSSSSSYLQERFLSSYAQGARPRDTLFGSLRRTATSLNHPTLSTPLETQSTFSKDSSRSSPRSSGGGSSFREVETPQTSIECDFMHGRTRPRVLESGTSERRNASLLQQRQPNSSTESGSRCRPRQLLSRLASSVTSTFSGTRRSNQEHSNARSFETRHSFGQSDAVLLDGRPQNSSQIGSAGRAVNTDISHNRSSESSQGFGFLRWRRTASTSTSQSQNFDAGRESSMSSRPDDLEDRSTASWLSSSLRNRCTPLFSRRRREGRNEFARMAVASSTNDTRTDRSPILQREVRMFGDLSRQPPIFAQGAAAAVSSPLASPAASNISSASSPADSGLGASPNRINSGIARIFPNSVIRLSMPFDLGDGLTDNVMIAVDFTRPSRNPVESQQQEKQKKETVSSRDPEKLRQIQESLLLEDSDEDEGDLCRICQIGTSSSSNPLIQPCNCNGSLQYVHQECVKKWLQSKINSGADLTAVTICELCKEKLQLDFEDFDVHELYRAHAVEQAQYDFISSGLYLVLLLHLCEQRFSDMMGGTSETRTRLRFIHLARTLQQHIQDLETTDEDSEDEQDSSDNSGTLGGST</sequence>
<proteinExistence type="predicted"/>
<protein>
    <recommendedName>
        <fullName evidence="3">RING-type E3 ubiquitin transferase</fullName>
        <ecNumber evidence="3">2.3.2.27</ecNumber>
    </recommendedName>
</protein>
<dbReference type="OrthoDB" id="2154780at2759"/>
<dbReference type="GO" id="GO:0008270">
    <property type="term" value="F:zinc ion binding"/>
    <property type="evidence" value="ECO:0007669"/>
    <property type="project" value="UniProtKB-KW"/>
</dbReference>
<dbReference type="GeneTree" id="ENSGT00530000063836"/>
<reference evidence="12" key="3">
    <citation type="journal article" date="2014" name="Nature">
        <title>Elephant shark genome provides unique insights into gnathostome evolution.</title>
        <authorList>
            <consortium name="International Elephant Shark Genome Sequencing Consortium"/>
            <person name="Venkatesh B."/>
            <person name="Lee A.P."/>
            <person name="Ravi V."/>
            <person name="Maurya A.K."/>
            <person name="Lian M.M."/>
            <person name="Swann J.B."/>
            <person name="Ohta Y."/>
            <person name="Flajnik M.F."/>
            <person name="Sutoh Y."/>
            <person name="Kasahara M."/>
            <person name="Hoon S."/>
            <person name="Gangu V."/>
            <person name="Roy S.W."/>
            <person name="Irimia M."/>
            <person name="Korzh V."/>
            <person name="Kondrychyn I."/>
            <person name="Lim Z.W."/>
            <person name="Tay B.H."/>
            <person name="Tohari S."/>
            <person name="Kong K.W."/>
            <person name="Ho S."/>
            <person name="Lorente-Galdos B."/>
            <person name="Quilez J."/>
            <person name="Marques-Bonet T."/>
            <person name="Raney B.J."/>
            <person name="Ingham P.W."/>
            <person name="Tay A."/>
            <person name="Hillier L.W."/>
            <person name="Minx P."/>
            <person name="Boehm T."/>
            <person name="Wilson R.K."/>
            <person name="Brenner S."/>
            <person name="Warren W.C."/>
        </authorList>
    </citation>
    <scope>NUCLEOTIDE SEQUENCE [LARGE SCALE GENOMIC DNA]</scope>
</reference>
<dbReference type="PROSITE" id="PS51292">
    <property type="entry name" value="ZF_RING_CH"/>
    <property type="match status" value="1"/>
</dbReference>
<dbReference type="STRING" id="7868.ENSCMIP00000011912"/>
<evidence type="ECO:0000256" key="8">
    <source>
        <dbReference type="ARBA" id="ARBA00022833"/>
    </source>
</evidence>